<feature type="transmembrane region" description="Helical" evidence="8">
    <location>
        <begin position="91"/>
        <end position="109"/>
    </location>
</feature>
<keyword evidence="4 8" id="KW-0812">Transmembrane</keyword>
<keyword evidence="5 8" id="KW-1133">Transmembrane helix</keyword>
<comment type="subcellular location">
    <subcellularLocation>
        <location evidence="1">Cell membrane</location>
        <topology evidence="1">Multi-pass membrane protein</topology>
    </subcellularLocation>
</comment>
<evidence type="ECO:0000256" key="7">
    <source>
        <dbReference type="PIRSR" id="PIRSR600715-1"/>
    </source>
</evidence>
<dbReference type="KEGG" id="aalg:AREALGSMS7_03264"/>
<gene>
    <name evidence="9" type="primary">tagO</name>
    <name evidence="9" type="ORF">AREALGSMS7_03264</name>
</gene>
<dbReference type="AlphaFoldDB" id="A0A221UZA2"/>
<keyword evidence="3 9" id="KW-0808">Transferase</keyword>
<evidence type="ECO:0000256" key="5">
    <source>
        <dbReference type="ARBA" id="ARBA00022989"/>
    </source>
</evidence>
<feature type="binding site" evidence="7">
    <location>
        <position position="194"/>
    </location>
    <ligand>
        <name>Mg(2+)</name>
        <dbReference type="ChEBI" id="CHEBI:18420"/>
    </ligand>
</feature>
<feature type="transmembrane region" description="Helical" evidence="8">
    <location>
        <begin position="67"/>
        <end position="84"/>
    </location>
</feature>
<dbReference type="RefSeq" id="WP_093979121.1">
    <property type="nucleotide sequence ID" value="NZ_CP022515.1"/>
</dbReference>
<dbReference type="GO" id="GO:0036380">
    <property type="term" value="F:UDP-N-acetylglucosamine-undecaprenyl-phosphate N-acetylglucosaminephosphotransferase activity"/>
    <property type="evidence" value="ECO:0007669"/>
    <property type="project" value="UniProtKB-EC"/>
</dbReference>
<evidence type="ECO:0000256" key="8">
    <source>
        <dbReference type="SAM" id="Phobius"/>
    </source>
</evidence>
<dbReference type="GO" id="GO:0044038">
    <property type="term" value="P:cell wall macromolecule biosynthetic process"/>
    <property type="evidence" value="ECO:0007669"/>
    <property type="project" value="TreeGrafter"/>
</dbReference>
<feature type="binding site" evidence="7">
    <location>
        <position position="134"/>
    </location>
    <ligand>
        <name>Mg(2+)</name>
        <dbReference type="ChEBI" id="CHEBI:18420"/>
    </ligand>
</feature>
<dbReference type="PANTHER" id="PTHR22926">
    <property type="entry name" value="PHOSPHO-N-ACETYLMURAMOYL-PENTAPEPTIDE-TRANSFERASE"/>
    <property type="match status" value="1"/>
</dbReference>
<dbReference type="GO" id="GO:0005886">
    <property type="term" value="C:plasma membrane"/>
    <property type="evidence" value="ECO:0007669"/>
    <property type="project" value="UniProtKB-SubCell"/>
</dbReference>
<evidence type="ECO:0000256" key="6">
    <source>
        <dbReference type="ARBA" id="ARBA00023136"/>
    </source>
</evidence>
<feature type="transmembrane region" description="Helical" evidence="8">
    <location>
        <begin position="269"/>
        <end position="288"/>
    </location>
</feature>
<feature type="transmembrane region" description="Helical" evidence="8">
    <location>
        <begin position="294"/>
        <end position="312"/>
    </location>
</feature>
<dbReference type="GO" id="GO:0071555">
    <property type="term" value="P:cell wall organization"/>
    <property type="evidence" value="ECO:0007669"/>
    <property type="project" value="TreeGrafter"/>
</dbReference>
<comment type="cofactor">
    <cofactor evidence="7">
        <name>Mg(2+)</name>
        <dbReference type="ChEBI" id="CHEBI:18420"/>
    </cofactor>
</comment>
<feature type="transmembrane region" description="Helical" evidence="8">
    <location>
        <begin position="191"/>
        <end position="213"/>
    </location>
</feature>
<keyword evidence="2" id="KW-1003">Cell membrane</keyword>
<keyword evidence="7" id="KW-0479">Metal-binding</keyword>
<dbReference type="GO" id="GO:0009103">
    <property type="term" value="P:lipopolysaccharide biosynthetic process"/>
    <property type="evidence" value="ECO:0007669"/>
    <property type="project" value="TreeGrafter"/>
</dbReference>
<feature type="transmembrane region" description="Helical" evidence="8">
    <location>
        <begin position="168"/>
        <end position="184"/>
    </location>
</feature>
<evidence type="ECO:0000256" key="2">
    <source>
        <dbReference type="ARBA" id="ARBA00022475"/>
    </source>
</evidence>
<evidence type="ECO:0000256" key="3">
    <source>
        <dbReference type="ARBA" id="ARBA00022679"/>
    </source>
</evidence>
<accession>A0A221UZA2</accession>
<feature type="transmembrane region" description="Helical" evidence="8">
    <location>
        <begin position="6"/>
        <end position="24"/>
    </location>
</feature>
<dbReference type="GO" id="GO:0046872">
    <property type="term" value="F:metal ion binding"/>
    <property type="evidence" value="ECO:0007669"/>
    <property type="project" value="UniProtKB-KW"/>
</dbReference>
<organism evidence="9 10">
    <name type="scientific">Arenibacter algicola</name>
    <dbReference type="NCBI Taxonomy" id="616991"/>
    <lineage>
        <taxon>Bacteria</taxon>
        <taxon>Pseudomonadati</taxon>
        <taxon>Bacteroidota</taxon>
        <taxon>Flavobacteriia</taxon>
        <taxon>Flavobacteriales</taxon>
        <taxon>Flavobacteriaceae</taxon>
        <taxon>Arenibacter</taxon>
    </lineage>
</organism>
<protein>
    <submittedName>
        <fullName evidence="9">Putative undecaprenyl-phosphate N-acetylglucosaminyl 1-phosphate transferase</fullName>
        <ecNumber evidence="9">2.7.8.33</ecNumber>
    </submittedName>
</protein>
<proteinExistence type="predicted"/>
<feature type="transmembrane region" description="Helical" evidence="8">
    <location>
        <begin position="219"/>
        <end position="240"/>
    </location>
</feature>
<dbReference type="PANTHER" id="PTHR22926:SF3">
    <property type="entry name" value="UNDECAPRENYL-PHOSPHATE ALPHA-N-ACETYLGLUCOSAMINYL 1-PHOSPHATE TRANSFERASE"/>
    <property type="match status" value="1"/>
</dbReference>
<sequence length="319" mass="36247">MNHILIYIVTTIILIIFSYAYISIANKWGIEDVPNERSSHSQKTIRGGGIIFVLALITYFITHTVSYPFLAAAIAILAIISFIDDIKSLGTGIRLVFQFIGIGLVLYQLNLFQLSFWYLIPIFIFCLGMLNIFNFMDGINGITGFYSLVTLGSALYINQTSTIMDSDLLIYSLIGVAVFGFFNFRKKAIFFAGDIGSITIGVFLLFLLMYLSIHLNTFIPFLLISLYFIDGGITILERLFRKENIFKPHKSHLYQVLTQKTKLTHLQVAALYALIQLCVNGIAIFLIANDSLYRNLYSLILIIIISLMYYIIKRQIRKS</sequence>
<dbReference type="EMBL" id="CP022515">
    <property type="protein sequence ID" value="ASO06689.1"/>
    <property type="molecule type" value="Genomic_DNA"/>
</dbReference>
<keyword evidence="6 8" id="KW-0472">Membrane</keyword>
<evidence type="ECO:0000313" key="10">
    <source>
        <dbReference type="Proteomes" id="UP000204551"/>
    </source>
</evidence>
<name>A0A221UZA2_9FLAO</name>
<evidence type="ECO:0000256" key="1">
    <source>
        <dbReference type="ARBA" id="ARBA00004651"/>
    </source>
</evidence>
<evidence type="ECO:0000313" key="9">
    <source>
        <dbReference type="EMBL" id="ASO06689.1"/>
    </source>
</evidence>
<dbReference type="Pfam" id="PF00953">
    <property type="entry name" value="Glycos_transf_4"/>
    <property type="match status" value="1"/>
</dbReference>
<feature type="transmembrane region" description="Helical" evidence="8">
    <location>
        <begin position="115"/>
        <end position="133"/>
    </location>
</feature>
<dbReference type="InterPro" id="IPR000715">
    <property type="entry name" value="Glycosyl_transferase_4"/>
</dbReference>
<reference evidence="9 10" key="1">
    <citation type="submission" date="2017-07" db="EMBL/GenBank/DDBJ databases">
        <title>Genome Sequence of Arenibacter algicola Strain SMS7 Isolated from a culture of the Diatom Skeletonema marinoi.</title>
        <authorList>
            <person name="Topel M."/>
            <person name="Pinder M.I.M."/>
            <person name="Johansson O.N."/>
            <person name="Kourtchenko O."/>
            <person name="Godhe A."/>
            <person name="Clarke A.K."/>
        </authorList>
    </citation>
    <scope>NUCLEOTIDE SEQUENCE [LARGE SCALE GENOMIC DNA]</scope>
    <source>
        <strain evidence="9 10">SMS7</strain>
    </source>
</reference>
<dbReference type="Proteomes" id="UP000204551">
    <property type="component" value="Chromosome"/>
</dbReference>
<evidence type="ECO:0000256" key="4">
    <source>
        <dbReference type="ARBA" id="ARBA00022692"/>
    </source>
</evidence>
<dbReference type="EC" id="2.7.8.33" evidence="9"/>
<keyword evidence="7" id="KW-0460">Magnesium</keyword>